<proteinExistence type="predicted"/>
<keyword evidence="2" id="KW-1185">Reference proteome</keyword>
<evidence type="ECO:0000313" key="1">
    <source>
        <dbReference type="EnsemblMetazoa" id="CLYHEMP009932.2"/>
    </source>
</evidence>
<dbReference type="OrthoDB" id="5980264at2759"/>
<dbReference type="EnsemblMetazoa" id="CLYHEMT009932.2">
    <property type="protein sequence ID" value="CLYHEMP009932.2"/>
    <property type="gene ID" value="CLYHEMG009932"/>
</dbReference>
<reference evidence="1" key="1">
    <citation type="submission" date="2021-01" db="UniProtKB">
        <authorList>
            <consortium name="EnsemblMetazoa"/>
        </authorList>
    </citation>
    <scope>IDENTIFICATION</scope>
</reference>
<organism evidence="1 2">
    <name type="scientific">Clytia hemisphaerica</name>
    <dbReference type="NCBI Taxonomy" id="252671"/>
    <lineage>
        <taxon>Eukaryota</taxon>
        <taxon>Metazoa</taxon>
        <taxon>Cnidaria</taxon>
        <taxon>Hydrozoa</taxon>
        <taxon>Hydroidolina</taxon>
        <taxon>Leptothecata</taxon>
        <taxon>Obeliida</taxon>
        <taxon>Clytiidae</taxon>
        <taxon>Clytia</taxon>
    </lineage>
</organism>
<dbReference type="Proteomes" id="UP000594262">
    <property type="component" value="Unplaced"/>
</dbReference>
<name>A0A7M5V9L3_9CNID</name>
<accession>A0A7M5V9L3</accession>
<sequence>CAYPIASNQVFCTACGKRNTTQNTGASTSTSNQGKKTFQQFLEEKKTDRICKSKKQKISKVTVNVSVLNEFVGQQFETYYKQVPNSRLPLECEPQWDYYKLREAAFDKQKRYNKLIASKQLEDVKLVYNKDGDICKTIPGTNIPFTLEKYQRDICKKYKDMLFYLLPMFIEDEDDDEPLPSALSKRQNDENPVNPLPFNIFDTGAAISFNNNSIFA</sequence>
<evidence type="ECO:0000313" key="2">
    <source>
        <dbReference type="Proteomes" id="UP000594262"/>
    </source>
</evidence>
<protein>
    <submittedName>
        <fullName evidence="1">Uncharacterized protein</fullName>
    </submittedName>
</protein>
<dbReference type="AlphaFoldDB" id="A0A7M5V9L3"/>